<dbReference type="EC" id="3.1.3.48" evidence="2"/>
<proteinExistence type="inferred from homology"/>
<sequence length="153" mass="16551">MAEYMIRTALEDAGITDVAIESAGTSDGEVGHGIDPRAAAILQSHGINAEEHVARTLDPDSLPGVDLLLAMDQDHHAVLSKLIPTDPATPRPELRMMRSFDTSLASAPIGEQDIYDPWFGDSADFRLCWQMVNAAIPGVLDYVRAHTMPSRGN</sequence>
<keyword evidence="7" id="KW-1185">Reference proteome</keyword>
<name>A0ABP9TPN8_9MICC</name>
<dbReference type="Pfam" id="PF01451">
    <property type="entry name" value="LMWPc"/>
    <property type="match status" value="1"/>
</dbReference>
<dbReference type="SUPFAM" id="SSF52788">
    <property type="entry name" value="Phosphotyrosine protein phosphatases I"/>
    <property type="match status" value="1"/>
</dbReference>
<evidence type="ECO:0000256" key="3">
    <source>
        <dbReference type="ARBA" id="ARBA00022801"/>
    </source>
</evidence>
<evidence type="ECO:0000256" key="2">
    <source>
        <dbReference type="ARBA" id="ARBA00013064"/>
    </source>
</evidence>
<dbReference type="InterPro" id="IPR017867">
    <property type="entry name" value="Tyr_phospatase_low_mol_wt"/>
</dbReference>
<accession>A0ABP9TPN8</accession>
<dbReference type="InterPro" id="IPR050438">
    <property type="entry name" value="LMW_PTPase"/>
</dbReference>
<dbReference type="PANTHER" id="PTHR11717:SF7">
    <property type="entry name" value="LOW MOLECULAR WEIGHT PHOSPHOTYROSINE PROTEIN PHOSPHATASE"/>
    <property type="match status" value="1"/>
</dbReference>
<evidence type="ECO:0000259" key="5">
    <source>
        <dbReference type="SMART" id="SM00226"/>
    </source>
</evidence>
<evidence type="ECO:0000256" key="1">
    <source>
        <dbReference type="ARBA" id="ARBA00011063"/>
    </source>
</evidence>
<dbReference type="Proteomes" id="UP001501257">
    <property type="component" value="Unassembled WGS sequence"/>
</dbReference>
<dbReference type="SMART" id="SM00226">
    <property type="entry name" value="LMWPc"/>
    <property type="match status" value="1"/>
</dbReference>
<feature type="domain" description="Phosphotyrosine protein phosphatase I" evidence="5">
    <location>
        <begin position="1"/>
        <end position="142"/>
    </location>
</feature>
<comment type="caution">
    <text evidence="6">The sequence shown here is derived from an EMBL/GenBank/DDBJ whole genome shotgun (WGS) entry which is preliminary data.</text>
</comment>
<evidence type="ECO:0000256" key="4">
    <source>
        <dbReference type="ARBA" id="ARBA00022912"/>
    </source>
</evidence>
<dbReference type="InterPro" id="IPR023485">
    <property type="entry name" value="Ptyr_pPase"/>
</dbReference>
<dbReference type="InterPro" id="IPR036196">
    <property type="entry name" value="Ptyr_pPase_sf"/>
</dbReference>
<dbReference type="PRINTS" id="PR00719">
    <property type="entry name" value="LMWPTPASE"/>
</dbReference>
<keyword evidence="3" id="KW-0378">Hydrolase</keyword>
<dbReference type="EMBL" id="BAABLK010000036">
    <property type="protein sequence ID" value="GAA5228228.1"/>
    <property type="molecule type" value="Genomic_DNA"/>
</dbReference>
<evidence type="ECO:0000313" key="7">
    <source>
        <dbReference type="Proteomes" id="UP001501257"/>
    </source>
</evidence>
<gene>
    <name evidence="6" type="ORF">GCM10025778_27610</name>
</gene>
<keyword evidence="4" id="KW-0904">Protein phosphatase</keyword>
<organism evidence="6 7">
    <name type="scientific">Paeniglutamicibacter antarcticus</name>
    <dbReference type="NCBI Taxonomy" id="494023"/>
    <lineage>
        <taxon>Bacteria</taxon>
        <taxon>Bacillati</taxon>
        <taxon>Actinomycetota</taxon>
        <taxon>Actinomycetes</taxon>
        <taxon>Micrococcales</taxon>
        <taxon>Micrococcaceae</taxon>
        <taxon>Paeniglutamicibacter</taxon>
    </lineage>
</organism>
<dbReference type="PANTHER" id="PTHR11717">
    <property type="entry name" value="LOW MOLECULAR WEIGHT PROTEIN TYROSINE PHOSPHATASE"/>
    <property type="match status" value="1"/>
</dbReference>
<comment type="similarity">
    <text evidence="1">Belongs to the low molecular weight phosphotyrosine protein phosphatase family.</text>
</comment>
<dbReference type="Gene3D" id="3.40.50.2300">
    <property type="match status" value="1"/>
</dbReference>
<reference evidence="7" key="1">
    <citation type="journal article" date="2019" name="Int. J. Syst. Evol. Microbiol.">
        <title>The Global Catalogue of Microorganisms (GCM) 10K type strain sequencing project: providing services to taxonomists for standard genome sequencing and annotation.</title>
        <authorList>
            <consortium name="The Broad Institute Genomics Platform"/>
            <consortium name="The Broad Institute Genome Sequencing Center for Infectious Disease"/>
            <person name="Wu L."/>
            <person name="Ma J."/>
        </authorList>
    </citation>
    <scope>NUCLEOTIDE SEQUENCE [LARGE SCALE GENOMIC DNA]</scope>
    <source>
        <strain evidence="7">JCM 18952</strain>
    </source>
</reference>
<evidence type="ECO:0000313" key="6">
    <source>
        <dbReference type="EMBL" id="GAA5228228.1"/>
    </source>
</evidence>
<protein>
    <recommendedName>
        <fullName evidence="2">protein-tyrosine-phosphatase</fullName>
        <ecNumber evidence="2">3.1.3.48</ecNumber>
    </recommendedName>
</protein>